<gene>
    <name evidence="2" type="ORF">SCLAV_p1430</name>
</gene>
<protein>
    <submittedName>
        <fullName evidence="2">Uncharacterized protein</fullName>
    </submittedName>
</protein>
<feature type="region of interest" description="Disordered" evidence="1">
    <location>
        <begin position="1"/>
        <end position="64"/>
    </location>
</feature>
<accession>B5GLQ2</accession>
<keyword evidence="2" id="KW-0614">Plasmid</keyword>
<evidence type="ECO:0000313" key="2">
    <source>
        <dbReference type="EMBL" id="EFG04912.2"/>
    </source>
</evidence>
<dbReference type="Proteomes" id="UP000002357">
    <property type="component" value="Plasmid pSCL4"/>
</dbReference>
<dbReference type="AlphaFoldDB" id="B5GLQ2"/>
<geneLocation type="plasmid" evidence="2 3">
    <name>pSCL4</name>
</geneLocation>
<keyword evidence="3" id="KW-1185">Reference proteome</keyword>
<evidence type="ECO:0000313" key="3">
    <source>
        <dbReference type="Proteomes" id="UP000002357"/>
    </source>
</evidence>
<evidence type="ECO:0000256" key="1">
    <source>
        <dbReference type="SAM" id="MobiDB-lite"/>
    </source>
</evidence>
<sequence>MHQCEPSRPGRNRLSARREREGGATSPVRTGPHTADRPWAVSSADRSWNPAGPVVDHANGLAKS</sequence>
<organism evidence="2 3">
    <name type="scientific">Streptomyces clavuligerus</name>
    <dbReference type="NCBI Taxonomy" id="1901"/>
    <lineage>
        <taxon>Bacteria</taxon>
        <taxon>Bacillati</taxon>
        <taxon>Actinomycetota</taxon>
        <taxon>Actinomycetes</taxon>
        <taxon>Kitasatosporales</taxon>
        <taxon>Streptomycetaceae</taxon>
        <taxon>Streptomyces</taxon>
    </lineage>
</organism>
<dbReference type="EMBL" id="CM000914">
    <property type="protein sequence ID" value="EFG04912.2"/>
    <property type="molecule type" value="Genomic_DNA"/>
</dbReference>
<name>B5GLQ2_STRCL</name>
<proteinExistence type="predicted"/>
<reference evidence="2 3" key="1">
    <citation type="journal article" date="2010" name="Genome Biol. Evol.">
        <title>The sequence of a 1.8-mb bacterial linear plasmid reveals a rich evolutionary reservoir of secondary metabolic pathways.</title>
        <authorList>
            <person name="Medema M.H."/>
            <person name="Trefzer A."/>
            <person name="Kovalchuk A."/>
            <person name="van den Berg M."/>
            <person name="Mueller U."/>
            <person name="Heijne W."/>
            <person name="Wu L."/>
            <person name="Alam M.T."/>
            <person name="Ronning C.M."/>
            <person name="Nierman W.C."/>
            <person name="Bovenberg R.A.L."/>
            <person name="Breitling R."/>
            <person name="Takano E."/>
        </authorList>
    </citation>
    <scope>NUCLEOTIDE SEQUENCE [LARGE SCALE GENOMIC DNA]</scope>
    <source>
        <strain evidence="3">ATCC 27064 / DSM 738 / JCM 4710 / NBRC 13307 / NCIMB 12785 / NRRL 3585 / VKM Ac-602</strain>
        <plasmid evidence="2">pSCL4</plasmid>
    </source>
</reference>